<name>A0ABV7SYU9_9SPHN</name>
<feature type="region of interest" description="Disordered" evidence="1">
    <location>
        <begin position="1"/>
        <end position="54"/>
    </location>
</feature>
<organism evidence="2 3">
    <name type="scientific">Sphingomonas hylomeconis</name>
    <dbReference type="NCBI Taxonomy" id="1395958"/>
    <lineage>
        <taxon>Bacteria</taxon>
        <taxon>Pseudomonadati</taxon>
        <taxon>Pseudomonadota</taxon>
        <taxon>Alphaproteobacteria</taxon>
        <taxon>Sphingomonadales</taxon>
        <taxon>Sphingomonadaceae</taxon>
        <taxon>Sphingomonas</taxon>
    </lineage>
</organism>
<feature type="compositionally biased region" description="Basic and acidic residues" evidence="1">
    <location>
        <begin position="7"/>
        <end position="20"/>
    </location>
</feature>
<dbReference type="RefSeq" id="WP_261292371.1">
    <property type="nucleotide sequence ID" value="NZ_JANQBK010000001.1"/>
</dbReference>
<keyword evidence="3" id="KW-1185">Reference proteome</keyword>
<evidence type="ECO:0000313" key="2">
    <source>
        <dbReference type="EMBL" id="MFC3581798.1"/>
    </source>
</evidence>
<feature type="compositionally biased region" description="Basic residues" evidence="1">
    <location>
        <begin position="45"/>
        <end position="54"/>
    </location>
</feature>
<evidence type="ECO:0000313" key="3">
    <source>
        <dbReference type="Proteomes" id="UP001595713"/>
    </source>
</evidence>
<accession>A0ABV7SYU9</accession>
<proteinExistence type="predicted"/>
<reference evidence="3" key="1">
    <citation type="journal article" date="2019" name="Int. J. Syst. Evol. Microbiol.">
        <title>The Global Catalogue of Microorganisms (GCM) 10K type strain sequencing project: providing services to taxonomists for standard genome sequencing and annotation.</title>
        <authorList>
            <consortium name="The Broad Institute Genomics Platform"/>
            <consortium name="The Broad Institute Genome Sequencing Center for Infectious Disease"/>
            <person name="Wu L."/>
            <person name="Ma J."/>
        </authorList>
    </citation>
    <scope>NUCLEOTIDE SEQUENCE [LARGE SCALE GENOMIC DNA]</scope>
    <source>
        <strain evidence="3">KCTC 42739</strain>
    </source>
</reference>
<comment type="caution">
    <text evidence="2">The sequence shown here is derived from an EMBL/GenBank/DDBJ whole genome shotgun (WGS) entry which is preliminary data.</text>
</comment>
<protein>
    <submittedName>
        <fullName evidence="2">Uncharacterized protein</fullName>
    </submittedName>
</protein>
<gene>
    <name evidence="2" type="ORF">ACFONA_16630</name>
</gene>
<dbReference type="EMBL" id="JBHRXP010000007">
    <property type="protein sequence ID" value="MFC3581798.1"/>
    <property type="molecule type" value="Genomic_DNA"/>
</dbReference>
<evidence type="ECO:0000256" key="1">
    <source>
        <dbReference type="SAM" id="MobiDB-lite"/>
    </source>
</evidence>
<dbReference type="Proteomes" id="UP001595713">
    <property type="component" value="Unassembled WGS sequence"/>
</dbReference>
<sequence>MLPIDQQQDHRQREGADQLKAEQIAGEQQDEPPPIGIGVRDIAGRRKLAPHRPT</sequence>